<protein>
    <recommendedName>
        <fullName evidence="3">DUF5131 domain-containing protein</fullName>
    </recommendedName>
</protein>
<dbReference type="Proteomes" id="UP000228921">
    <property type="component" value="Unassembled WGS sequence"/>
</dbReference>
<reference evidence="1 2" key="1">
    <citation type="submission" date="2017-11" db="EMBL/GenBank/DDBJ databases">
        <title>Evolution of Phototrophy in the Chloroflexi Phylum Driven by Horizontal Gene Transfer.</title>
        <authorList>
            <person name="Ward L.M."/>
            <person name="Hemp J."/>
            <person name="Shih P.M."/>
            <person name="Mcglynn S.E."/>
            <person name="Fischer W."/>
        </authorList>
    </citation>
    <scope>NUCLEOTIDE SEQUENCE [LARGE SCALE GENOMIC DNA]</scope>
    <source>
        <strain evidence="1">CP2_2F</strain>
    </source>
</reference>
<evidence type="ECO:0000313" key="1">
    <source>
        <dbReference type="EMBL" id="PJF32145.1"/>
    </source>
</evidence>
<comment type="caution">
    <text evidence="1">The sequence shown here is derived from an EMBL/GenBank/DDBJ whole genome shotgun (WGS) entry which is preliminary data.</text>
</comment>
<gene>
    <name evidence="1" type="ORF">CUN51_00510</name>
</gene>
<accession>A0A2M8P3M0</accession>
<dbReference type="Pfam" id="PF07505">
    <property type="entry name" value="DUF5131"/>
    <property type="match status" value="1"/>
</dbReference>
<dbReference type="InterPro" id="IPR011101">
    <property type="entry name" value="DUF5131"/>
</dbReference>
<organism evidence="1 2">
    <name type="scientific">Candidatus Thermofonsia Clade 1 bacterium</name>
    <dbReference type="NCBI Taxonomy" id="2364210"/>
    <lineage>
        <taxon>Bacteria</taxon>
        <taxon>Bacillati</taxon>
        <taxon>Chloroflexota</taxon>
        <taxon>Candidatus Thermofontia</taxon>
        <taxon>Candidatus Thermofonsia Clade 1</taxon>
    </lineage>
</organism>
<proteinExistence type="predicted"/>
<evidence type="ECO:0000313" key="2">
    <source>
        <dbReference type="Proteomes" id="UP000228921"/>
    </source>
</evidence>
<name>A0A2M8P3M0_9CHLR</name>
<evidence type="ECO:0008006" key="3">
    <source>
        <dbReference type="Google" id="ProtNLM"/>
    </source>
</evidence>
<dbReference type="AlphaFoldDB" id="A0A2M8P3M0"/>
<dbReference type="EMBL" id="PGTK01000001">
    <property type="protein sequence ID" value="PJF32145.1"/>
    <property type="molecule type" value="Genomic_DNA"/>
</dbReference>
<sequence length="258" mass="29870">MNKQHKSATQRGIEWTDFTWNPVGGCKHACRWQMPDGSWAICYAESIAERYKSGYPQGFAHHYWRPQALSEPLKLKKPAKIFLDSMSDLMGNWVPEAQIVQVLETCRQAHWHTFQLLTKNAPRLLSFDFPPNVWIGVSAPPSEMFGKRLSYEQQVRMVKRQLEVLAQLRVPVRWMSIEPLSFDIAPLLKDAPLEWAVIGAATNGTRTYQPQREWVENLLAVLDAQGTKVFFKGNLEWDESAWREDFPRLEQRTLTEIA</sequence>